<reference evidence="26" key="2">
    <citation type="journal article" date="2007" name="PLoS Biol.">
        <title>Survey sequencing and comparative analysis of the elephant shark (Callorhinchus milii) genome.</title>
        <authorList>
            <person name="Venkatesh B."/>
            <person name="Kirkness E.F."/>
            <person name="Loh Y.H."/>
            <person name="Halpern A.L."/>
            <person name="Lee A.P."/>
            <person name="Johnson J."/>
            <person name="Dandona N."/>
            <person name="Viswanathan L.D."/>
            <person name="Tay A."/>
            <person name="Venter J.C."/>
            <person name="Strausberg R.L."/>
            <person name="Brenner S."/>
        </authorList>
    </citation>
    <scope>NUCLEOTIDE SEQUENCE [LARGE SCALE GENOMIC DNA]</scope>
</reference>
<keyword evidence="2 18" id="KW-0813">Transport</keyword>
<keyword evidence="22" id="KW-0812">Transmembrane</keyword>
<keyword evidence="6 18" id="KW-0479">Metal-binding</keyword>
<evidence type="ECO:0000256" key="7">
    <source>
        <dbReference type="ARBA" id="ARBA00022729"/>
    </source>
</evidence>
<feature type="binding site" evidence="19">
    <location>
        <position position="138"/>
    </location>
    <ligand>
        <name>hydrogencarbonate</name>
        <dbReference type="ChEBI" id="CHEBI:17544"/>
        <label>1</label>
    </ligand>
</feature>
<feature type="binding site" evidence="20">
    <location>
        <position position="622"/>
    </location>
    <ligand>
        <name>Fe(3+)</name>
        <dbReference type="ChEBI" id="CHEBI:29034"/>
        <label>1</label>
    </ligand>
</feature>
<evidence type="ECO:0000256" key="8">
    <source>
        <dbReference type="ARBA" id="ARBA00022737"/>
    </source>
</evidence>
<evidence type="ECO:0000256" key="12">
    <source>
        <dbReference type="ARBA" id="ARBA00023136"/>
    </source>
</evidence>
<dbReference type="GO" id="GO:0055037">
    <property type="term" value="C:recycling endosome"/>
    <property type="evidence" value="ECO:0007669"/>
    <property type="project" value="TreeGrafter"/>
</dbReference>
<dbReference type="Pfam" id="PF00405">
    <property type="entry name" value="Transferrin"/>
    <property type="match status" value="2"/>
</dbReference>
<dbReference type="STRING" id="7868.ENSCMIP00000019543"/>
<keyword evidence="9" id="KW-0862">Zinc</keyword>
<feature type="signal peptide" evidence="23">
    <location>
        <begin position="1"/>
        <end position="20"/>
    </location>
</feature>
<feature type="disulfide bond" evidence="21">
    <location>
        <begin position="474"/>
        <end position="560"/>
    </location>
</feature>
<evidence type="ECO:0000256" key="15">
    <source>
        <dbReference type="ARBA" id="ARBA00023288"/>
    </source>
</evidence>
<dbReference type="Proteomes" id="UP000314986">
    <property type="component" value="Unassembled WGS sequence"/>
</dbReference>
<dbReference type="InterPro" id="IPR016357">
    <property type="entry name" value="Transferrin"/>
</dbReference>
<gene>
    <name evidence="25" type="primary">meltf</name>
</gene>
<feature type="disulfide bond" evidence="21">
    <location>
        <begin position="502"/>
        <end position="703"/>
    </location>
</feature>
<keyword evidence="14" id="KW-0325">Glycoprotein</keyword>
<comment type="function">
    <text evidence="16">Involved in iron cellular uptake. Seems to be internalized and then recycled back to the cell membrane. Binds a single atom of iron per subunit. Could also bind zinc.</text>
</comment>
<proteinExistence type="inferred from homology"/>
<sequence>MRTRGWTVCVFILTLSLAYGLREIRWCTISEAEMVKCNKMKAAFQSAKIQPTLSCILHKSTKDCMEKIATREADAVTLNGEDIYHAGKKHNLMPVVGEYYNQEFGASYYAVAVVHKSDNSININNLHQKKSCHTGYGRTAGWDVPIGYLVDSGRMSMMACAFGEAVGEFFSKSCIPGSSSMGFPLNLCSLCIGNGQDKYKCEANNNELYYSYNGAFRCLAEQVGDVAFIKNSTVFDNTDGKNAEEWAKGLNSSDYQLLCRDGSRAEVTEWHTCHLAKVPSRAVVVRSDTEIFNFLNAGQQHFGANSSGFKMFESDVYGGIDLMFKDTTTELIQILNKTYEAWLGPEYLGAMRGLDCSSDSVPTLRWCTQSTGELQKCSDMAIAFNKEKLKPTVHCVSAKNPVDCMQKIKNRDIDAVKMDAQQIYTAGKEYGLVPAVGESYSGEDDAAMYFAVAVVKRESYNSFTINDLKGKKSCHTGVGRSAGWTIPVGLLIERGALKISNCNYGKALSEFFSASCLPGASEHRYPSNLCDLCIGDNQGKAKCASTSEEQYSGHAGAFRCLQEAGEVAFVKHTTVSENTDGNNQDPWAKYLKSSDYQLLCLNGARAEVDQWKQCHWARVPSHAVMVHPSTPTSVVFGLLDKAQEFFGNDTNPNGFKMFDSSNYIGTDLIFKDSTLKLTPVGEKNTYLKWIGENYFKAFKNLECSGAVIPSASFWLLILLSLLLAHCHM</sequence>
<evidence type="ECO:0000256" key="17">
    <source>
        <dbReference type="ARBA" id="ARBA00072985"/>
    </source>
</evidence>
<evidence type="ECO:0000256" key="11">
    <source>
        <dbReference type="ARBA" id="ARBA00023065"/>
    </source>
</evidence>
<keyword evidence="4 18" id="KW-0410">Iron transport</keyword>
<dbReference type="PRINTS" id="PR00422">
    <property type="entry name" value="TRANSFERRIN"/>
</dbReference>
<feature type="disulfide bond" evidence="21">
    <location>
        <begin position="259"/>
        <end position="273"/>
    </location>
</feature>
<dbReference type="InParanoid" id="A0A4W3HQG4"/>
<evidence type="ECO:0000256" key="22">
    <source>
        <dbReference type="SAM" id="Phobius"/>
    </source>
</evidence>
<feature type="disulfide bond" evidence="21">
    <location>
        <begin position="27"/>
        <end position="64"/>
    </location>
</feature>
<evidence type="ECO:0000256" key="9">
    <source>
        <dbReference type="ARBA" id="ARBA00022833"/>
    </source>
</evidence>
<evidence type="ECO:0000256" key="19">
    <source>
        <dbReference type="PIRSR" id="PIRSR002549-2"/>
    </source>
</evidence>
<evidence type="ECO:0000256" key="2">
    <source>
        <dbReference type="ARBA" id="ARBA00022448"/>
    </source>
</evidence>
<dbReference type="CTD" id="4241"/>
<keyword evidence="3" id="KW-1003">Cell membrane</keyword>
<feature type="disulfide bond" evidence="21">
    <location>
        <begin position="174"/>
        <end position="191"/>
    </location>
</feature>
<organism evidence="25 26">
    <name type="scientific">Callorhinchus milii</name>
    <name type="common">Ghost shark</name>
    <dbReference type="NCBI Taxonomy" id="7868"/>
    <lineage>
        <taxon>Eukaryota</taxon>
        <taxon>Metazoa</taxon>
        <taxon>Chordata</taxon>
        <taxon>Craniata</taxon>
        <taxon>Vertebrata</taxon>
        <taxon>Chondrichthyes</taxon>
        <taxon>Holocephali</taxon>
        <taxon>Chimaeriformes</taxon>
        <taxon>Callorhinchidae</taxon>
        <taxon>Callorhinchus</taxon>
    </lineage>
</organism>
<dbReference type="InterPro" id="IPR018195">
    <property type="entry name" value="Transferrin_Fe_BS"/>
</dbReference>
<feature type="binding site" evidence="19">
    <location>
        <position position="134"/>
    </location>
    <ligand>
        <name>hydrogencarbonate</name>
        <dbReference type="ChEBI" id="CHEBI:17544"/>
        <label>1</label>
    </ligand>
</feature>
<dbReference type="PIRSF" id="PIRSF002549">
    <property type="entry name" value="Transferrin"/>
    <property type="match status" value="1"/>
</dbReference>
<feature type="binding site" evidence="19">
    <location>
        <position position="140"/>
    </location>
    <ligand>
        <name>hydrogencarbonate</name>
        <dbReference type="ChEBI" id="CHEBI:17544"/>
        <label>1</label>
    </ligand>
</feature>
<keyword evidence="13 21" id="KW-1015">Disulfide bond</keyword>
<evidence type="ECO:0000256" key="18">
    <source>
        <dbReference type="PIRNR" id="PIRNR002549"/>
    </source>
</evidence>
<dbReference type="InterPro" id="IPR001156">
    <property type="entry name" value="Transferrin-like_dom"/>
</dbReference>
<dbReference type="GO" id="GO:0005615">
    <property type="term" value="C:extracellular space"/>
    <property type="evidence" value="ECO:0007669"/>
    <property type="project" value="InterPro"/>
</dbReference>
<evidence type="ECO:0000256" key="5">
    <source>
        <dbReference type="ARBA" id="ARBA00022622"/>
    </source>
</evidence>
<dbReference type="OMA" id="RCHLVRI"/>
<evidence type="ECO:0000256" key="20">
    <source>
        <dbReference type="PIRSR" id="PIRSR002549-3"/>
    </source>
</evidence>
<dbReference type="CDD" id="cd13529">
    <property type="entry name" value="PBP2_transferrin"/>
    <property type="match status" value="1"/>
</dbReference>
<dbReference type="PROSITE" id="PS51408">
    <property type="entry name" value="TRANSFERRIN_LIKE_4"/>
    <property type="match status" value="2"/>
</dbReference>
<accession>A0A4W3HQG4</accession>
<dbReference type="Gene3D" id="3.40.190.10">
    <property type="entry name" value="Periplasmic binding protein-like II"/>
    <property type="match status" value="4"/>
</dbReference>
<comment type="similarity">
    <text evidence="18">Belongs to the transferrin family.</text>
</comment>
<dbReference type="GO" id="GO:0005886">
    <property type="term" value="C:plasma membrane"/>
    <property type="evidence" value="ECO:0007669"/>
    <property type="project" value="UniProtKB-SubCell"/>
</dbReference>
<reference evidence="25" key="5">
    <citation type="submission" date="2025-09" db="UniProtKB">
        <authorList>
            <consortium name="Ensembl"/>
        </authorList>
    </citation>
    <scope>IDENTIFICATION</scope>
</reference>
<feature type="binding site" evidence="20">
    <location>
        <position position="419"/>
    </location>
    <ligand>
        <name>Fe(3+)</name>
        <dbReference type="ChEBI" id="CHEBI:29034"/>
        <label>1</label>
    </ligand>
</feature>
<keyword evidence="12 22" id="KW-0472">Membrane</keyword>
<dbReference type="FunFam" id="3.40.190.10:FF:000108">
    <property type="entry name" value="melanotransferrin"/>
    <property type="match status" value="2"/>
</dbReference>
<feature type="binding site" evidence="19">
    <location>
        <position position="476"/>
    </location>
    <ligand>
        <name>hydrogencarbonate</name>
        <dbReference type="ChEBI" id="CHEBI:17544"/>
        <label>1</label>
    </ligand>
</feature>
<dbReference type="GO" id="GO:0046872">
    <property type="term" value="F:metal ion binding"/>
    <property type="evidence" value="ECO:0007669"/>
    <property type="project" value="UniProtKB-KW"/>
</dbReference>
<dbReference type="PROSITE" id="PS00207">
    <property type="entry name" value="TRANSFERRIN_LIKE_3"/>
    <property type="match status" value="2"/>
</dbReference>
<keyword evidence="5" id="KW-0336">GPI-anchor</keyword>
<dbReference type="OrthoDB" id="9981115at2759"/>
<evidence type="ECO:0000256" key="21">
    <source>
        <dbReference type="PIRSR" id="PIRSR002549-4"/>
    </source>
</evidence>
<feature type="disulfide bond" evidence="21">
    <location>
        <begin position="188"/>
        <end position="201"/>
    </location>
</feature>
<feature type="chain" id="PRO_5021423165" description="Melanotransferrin" evidence="23">
    <location>
        <begin position="21"/>
        <end position="728"/>
    </location>
</feature>
<reference evidence="25" key="4">
    <citation type="submission" date="2025-08" db="UniProtKB">
        <authorList>
            <consortium name="Ensembl"/>
        </authorList>
    </citation>
    <scope>IDENTIFICATION</scope>
</reference>
<keyword evidence="10 18" id="KW-0408">Iron</keyword>
<feature type="disulfide bond" evidence="21">
    <location>
        <begin position="530"/>
        <end position="543"/>
    </location>
</feature>
<evidence type="ECO:0000259" key="24">
    <source>
        <dbReference type="PROSITE" id="PS51408"/>
    </source>
</evidence>
<evidence type="ECO:0000256" key="1">
    <source>
        <dbReference type="ARBA" id="ARBA00004609"/>
    </source>
</evidence>
<evidence type="ECO:0000256" key="14">
    <source>
        <dbReference type="ARBA" id="ARBA00023180"/>
    </source>
</evidence>
<comment type="subcellular location">
    <subcellularLocation>
        <location evidence="1">Cell membrane</location>
        <topology evidence="1">Lipid-anchor</topology>
        <topology evidence="1">GPI-anchor</topology>
    </subcellularLocation>
</comment>
<dbReference type="GO" id="GO:0098552">
    <property type="term" value="C:side of membrane"/>
    <property type="evidence" value="ECO:0007669"/>
    <property type="project" value="UniProtKB-KW"/>
</dbReference>
<feature type="binding site" evidence="20">
    <location>
        <position position="212"/>
    </location>
    <ligand>
        <name>Fe(3+)</name>
        <dbReference type="ChEBI" id="CHEBI:29034"/>
        <label>1</label>
    </ligand>
</feature>
<feature type="disulfide bond" evidence="21">
    <location>
        <begin position="516"/>
        <end position="533"/>
    </location>
</feature>
<keyword evidence="7 23" id="KW-0732">Signal</keyword>
<evidence type="ECO:0000256" key="10">
    <source>
        <dbReference type="ARBA" id="ARBA00023004"/>
    </source>
</evidence>
<dbReference type="Ensembl" id="ENSCMIT00000019909.1">
    <property type="protein sequence ID" value="ENSCMIP00000019543.1"/>
    <property type="gene ID" value="ENSCMIG00000009088.1"/>
</dbReference>
<feature type="binding site" evidence="19">
    <location>
        <position position="483"/>
    </location>
    <ligand>
        <name>hydrogencarbonate</name>
        <dbReference type="ChEBI" id="CHEBI:17544"/>
        <label>1</label>
    </ligand>
</feature>
<dbReference type="AlphaFoldDB" id="A0A4W3HQG4"/>
<evidence type="ECO:0000256" key="16">
    <source>
        <dbReference type="ARBA" id="ARBA00054140"/>
    </source>
</evidence>
<evidence type="ECO:0000256" key="4">
    <source>
        <dbReference type="ARBA" id="ARBA00022496"/>
    </source>
</evidence>
<feature type="binding site" evidence="20">
    <location>
        <position position="449"/>
    </location>
    <ligand>
        <name>Fe(3+)</name>
        <dbReference type="ChEBI" id="CHEBI:29034"/>
        <label>1</label>
    </ligand>
</feature>
<reference evidence="26" key="3">
    <citation type="journal article" date="2014" name="Nature">
        <title>Elephant shark genome provides unique insights into gnathostome evolution.</title>
        <authorList>
            <consortium name="International Elephant Shark Genome Sequencing Consortium"/>
            <person name="Venkatesh B."/>
            <person name="Lee A.P."/>
            <person name="Ravi V."/>
            <person name="Maurya A.K."/>
            <person name="Lian M.M."/>
            <person name="Swann J.B."/>
            <person name="Ohta Y."/>
            <person name="Flajnik M.F."/>
            <person name="Sutoh Y."/>
            <person name="Kasahara M."/>
            <person name="Hoon S."/>
            <person name="Gangu V."/>
            <person name="Roy S.W."/>
            <person name="Irimia M."/>
            <person name="Korzh V."/>
            <person name="Kondrychyn I."/>
            <person name="Lim Z.W."/>
            <person name="Tay B.H."/>
            <person name="Tohari S."/>
            <person name="Kong K.W."/>
            <person name="Ho S."/>
            <person name="Lorente-Galdos B."/>
            <person name="Quilez J."/>
            <person name="Marques-Bonet T."/>
            <person name="Raney B.J."/>
            <person name="Ingham P.W."/>
            <person name="Tay A."/>
            <person name="Hillier L.W."/>
            <person name="Minx P."/>
            <person name="Boehm T."/>
            <person name="Wilson R.K."/>
            <person name="Brenner S."/>
            <person name="Warren W.C."/>
        </authorList>
    </citation>
    <scope>NUCLEOTIDE SEQUENCE [LARGE SCALE GENOMIC DNA]</scope>
</reference>
<feature type="binding site" evidence="20">
    <location>
        <position position="108"/>
    </location>
    <ligand>
        <name>Fe(3+)</name>
        <dbReference type="ChEBI" id="CHEBI:29034"/>
        <label>1</label>
    </ligand>
</feature>
<dbReference type="GO" id="GO:0005769">
    <property type="term" value="C:early endosome"/>
    <property type="evidence" value="ECO:0007669"/>
    <property type="project" value="TreeGrafter"/>
</dbReference>
<feature type="disulfide bond" evidence="21">
    <location>
        <begin position="600"/>
        <end position="614"/>
    </location>
</feature>
<feature type="binding site" evidence="19">
    <location>
        <position position="141"/>
    </location>
    <ligand>
        <name>hydrogencarbonate</name>
        <dbReference type="ChEBI" id="CHEBI:17544"/>
        <label>1</label>
    </ligand>
</feature>
<keyword evidence="8" id="KW-0677">Repeat</keyword>
<keyword evidence="22" id="KW-1133">Transmembrane helix</keyword>
<feature type="disulfide bond" evidence="21">
    <location>
        <begin position="377"/>
        <end position="395"/>
    </location>
</feature>
<evidence type="ECO:0000256" key="23">
    <source>
        <dbReference type="SAM" id="SignalP"/>
    </source>
</evidence>
<feature type="transmembrane region" description="Helical" evidence="22">
    <location>
        <begin position="706"/>
        <end position="724"/>
    </location>
</feature>
<keyword evidence="26" id="KW-1185">Reference proteome</keyword>
<feature type="disulfide bond" evidence="21">
    <location>
        <begin position="37"/>
        <end position="55"/>
    </location>
</feature>
<dbReference type="GO" id="GO:0006826">
    <property type="term" value="P:iron ion transport"/>
    <property type="evidence" value="ECO:0007669"/>
    <property type="project" value="UniProtKB-KW"/>
</dbReference>
<dbReference type="PANTHER" id="PTHR11485">
    <property type="entry name" value="TRANSFERRIN"/>
    <property type="match status" value="1"/>
</dbReference>
<evidence type="ECO:0000313" key="25">
    <source>
        <dbReference type="Ensembl" id="ENSCMIP00000019543.1"/>
    </source>
</evidence>
<dbReference type="PROSITE" id="PS00205">
    <property type="entry name" value="TRANSFERRIN_LIKE_1"/>
    <property type="match status" value="2"/>
</dbReference>
<feature type="domain" description="Transferrin-like" evidence="24">
    <location>
        <begin position="364"/>
        <end position="703"/>
    </location>
</feature>
<evidence type="ECO:0000256" key="6">
    <source>
        <dbReference type="ARBA" id="ARBA00022723"/>
    </source>
</evidence>
<reference evidence="26" key="1">
    <citation type="journal article" date="2006" name="Science">
        <title>Ancient noncoding elements conserved in the human genome.</title>
        <authorList>
            <person name="Venkatesh B."/>
            <person name="Kirkness E.F."/>
            <person name="Loh Y.H."/>
            <person name="Halpern A.L."/>
            <person name="Lee A.P."/>
            <person name="Johnson J."/>
            <person name="Dandona N."/>
            <person name="Viswanathan L.D."/>
            <person name="Tay A."/>
            <person name="Venter J.C."/>
            <person name="Strausberg R.L."/>
            <person name="Brenner S."/>
        </authorList>
    </citation>
    <scope>NUCLEOTIDE SEQUENCE [LARGE SCALE GENOMIC DNA]</scope>
</reference>
<evidence type="ECO:0000256" key="3">
    <source>
        <dbReference type="ARBA" id="ARBA00022475"/>
    </source>
</evidence>
<feature type="disulfide bond" evidence="21">
    <location>
        <begin position="367"/>
        <end position="404"/>
    </location>
</feature>
<feature type="binding site" evidence="19">
    <location>
        <position position="480"/>
    </location>
    <ligand>
        <name>hydrogencarbonate</name>
        <dbReference type="ChEBI" id="CHEBI:17544"/>
        <label>2</label>
    </ligand>
</feature>
<dbReference type="GeneID" id="103181739"/>
<protein>
    <recommendedName>
        <fullName evidence="17">Melanotransferrin</fullName>
    </recommendedName>
</protein>
<dbReference type="PANTHER" id="PTHR11485:SF21">
    <property type="entry name" value="MELANOTRANSFERRIN"/>
    <property type="match status" value="1"/>
</dbReference>
<evidence type="ECO:0000256" key="13">
    <source>
        <dbReference type="ARBA" id="ARBA00023157"/>
    </source>
</evidence>
<name>A0A4W3HQG4_CALMI</name>
<dbReference type="SMART" id="SM00094">
    <property type="entry name" value="TR_FER"/>
    <property type="match status" value="2"/>
</dbReference>
<keyword evidence="11 18" id="KW-0406">Ion transport</keyword>
<feature type="domain" description="Transferrin-like" evidence="24">
    <location>
        <begin position="24"/>
        <end position="356"/>
    </location>
</feature>
<feature type="disulfide bond" evidence="21">
    <location>
        <begin position="132"/>
        <end position="218"/>
    </location>
</feature>
<keyword evidence="15" id="KW-0449">Lipoprotein</keyword>
<evidence type="ECO:0000313" key="26">
    <source>
        <dbReference type="Proteomes" id="UP000314986"/>
    </source>
</evidence>
<dbReference type="SUPFAM" id="SSF53850">
    <property type="entry name" value="Periplasmic binding protein-like II"/>
    <property type="match status" value="2"/>
</dbReference>
<dbReference type="GeneTree" id="ENSGT00940000159265"/>
<feature type="binding site" evidence="19">
    <location>
        <position position="482"/>
    </location>
    <ligand>
        <name>hydrogencarbonate</name>
        <dbReference type="ChEBI" id="CHEBI:17544"/>
        <label>1</label>
    </ligand>
</feature>
<dbReference type="PROSITE" id="PS00206">
    <property type="entry name" value="TRANSFERRIN_LIKE_2"/>
    <property type="match status" value="1"/>
</dbReference>
<dbReference type="KEGG" id="cmk:103181739"/>